<dbReference type="Proteomes" id="UP000750502">
    <property type="component" value="Unassembled WGS sequence"/>
</dbReference>
<reference evidence="1" key="1">
    <citation type="journal article" date="2020" name="bioRxiv">
        <title>Historical genomics reveals the evolutionary mechanisms behind multiple outbreaks of the host-specific coffee wilt pathogen Fusarium xylarioides.</title>
        <authorList>
            <person name="Peck D."/>
            <person name="Nowell R.W."/>
            <person name="Flood J."/>
            <person name="Ryan M.J."/>
            <person name="Barraclough T.G."/>
        </authorList>
    </citation>
    <scope>NUCLEOTIDE SEQUENCE</scope>
    <source>
        <strain evidence="1">IMI 127659i</strain>
    </source>
</reference>
<comment type="caution">
    <text evidence="1">The sequence shown here is derived from an EMBL/GenBank/DDBJ whole genome shotgun (WGS) entry which is preliminary data.</text>
</comment>
<protein>
    <submittedName>
        <fullName evidence="1">Uncharacterized protein</fullName>
    </submittedName>
</protein>
<dbReference type="InterPro" id="IPR025533">
    <property type="entry name" value="DUF4419"/>
</dbReference>
<name>A0A9P7L275_9HYPO</name>
<dbReference type="EMBL" id="JADFTT010000478">
    <property type="protein sequence ID" value="KAG5761119.1"/>
    <property type="molecule type" value="Genomic_DNA"/>
</dbReference>
<dbReference type="OrthoDB" id="9978173at2759"/>
<proteinExistence type="predicted"/>
<dbReference type="Pfam" id="PF14388">
    <property type="entry name" value="DUF4419"/>
    <property type="match status" value="1"/>
</dbReference>
<sequence length="240" mass="27238">MDVPTWQLNDQNIAYHGGQLLDKISPADNAKSAGVFTINFFNHTAETIDSQNGFIWAVAEYFDKHTGLIIRVDDIWLAALALLKPHICEVFHTRQTHKIPTFTRAQLEDTKGVVDCLTDMVKATFSNQVANLLLPCFSTTFQADSGAAALILLGTNCQPRHCRRFEKPREPNDRSPIFVSVRGDDWLKLQETFAKLKNHSRRMDVLIWRLSSFVDEMRRAGWQSNGTPSQLTADKRNPRP</sequence>
<keyword evidence="2" id="KW-1185">Reference proteome</keyword>
<dbReference type="AlphaFoldDB" id="A0A9P7L275"/>
<gene>
    <name evidence="1" type="ORF">H9Q72_010783</name>
</gene>
<evidence type="ECO:0000313" key="2">
    <source>
        <dbReference type="Proteomes" id="UP000750502"/>
    </source>
</evidence>
<evidence type="ECO:0000313" key="1">
    <source>
        <dbReference type="EMBL" id="KAG5761119.1"/>
    </source>
</evidence>
<reference evidence="1" key="2">
    <citation type="submission" date="2020-10" db="EMBL/GenBank/DDBJ databases">
        <authorList>
            <person name="Peck L.D."/>
            <person name="Nowell R.W."/>
            <person name="Flood J."/>
            <person name="Ryan M.J."/>
            <person name="Barraclough T.G."/>
        </authorList>
    </citation>
    <scope>NUCLEOTIDE SEQUENCE</scope>
    <source>
        <strain evidence="1">IMI 127659i</strain>
    </source>
</reference>
<accession>A0A9P7L275</accession>
<organism evidence="1 2">
    <name type="scientific">Fusarium xylarioides</name>
    <dbReference type="NCBI Taxonomy" id="221167"/>
    <lineage>
        <taxon>Eukaryota</taxon>
        <taxon>Fungi</taxon>
        <taxon>Dikarya</taxon>
        <taxon>Ascomycota</taxon>
        <taxon>Pezizomycotina</taxon>
        <taxon>Sordariomycetes</taxon>
        <taxon>Hypocreomycetidae</taxon>
        <taxon>Hypocreales</taxon>
        <taxon>Nectriaceae</taxon>
        <taxon>Fusarium</taxon>
        <taxon>Fusarium fujikuroi species complex</taxon>
    </lineage>
</organism>